<feature type="region of interest" description="Disordered" evidence="7">
    <location>
        <begin position="303"/>
        <end position="325"/>
    </location>
</feature>
<dbReference type="InterPro" id="IPR023408">
    <property type="entry name" value="MscS_beta-dom_sf"/>
</dbReference>
<dbReference type="InterPro" id="IPR010920">
    <property type="entry name" value="LSM_dom_sf"/>
</dbReference>
<dbReference type="InterPro" id="IPR006685">
    <property type="entry name" value="MscS_channel_2nd"/>
</dbReference>
<evidence type="ECO:0000256" key="3">
    <source>
        <dbReference type="ARBA" id="ARBA00022475"/>
    </source>
</evidence>
<dbReference type="InterPro" id="IPR049142">
    <property type="entry name" value="MS_channel_1st"/>
</dbReference>
<dbReference type="SUPFAM" id="SSF50182">
    <property type="entry name" value="Sm-like ribonucleoproteins"/>
    <property type="match status" value="1"/>
</dbReference>
<evidence type="ECO:0000256" key="1">
    <source>
        <dbReference type="ARBA" id="ARBA00004651"/>
    </source>
</evidence>
<feature type="domain" description="Mechanosensitive ion channel transmembrane helices 2/3" evidence="10">
    <location>
        <begin position="92"/>
        <end position="128"/>
    </location>
</feature>
<evidence type="ECO:0000256" key="5">
    <source>
        <dbReference type="ARBA" id="ARBA00022989"/>
    </source>
</evidence>
<dbReference type="Pfam" id="PF00924">
    <property type="entry name" value="MS_channel_2nd"/>
    <property type="match status" value="1"/>
</dbReference>
<evidence type="ECO:0000256" key="6">
    <source>
        <dbReference type="ARBA" id="ARBA00023136"/>
    </source>
</evidence>
<comment type="caution">
    <text evidence="11">The sequence shown here is derived from an EMBL/GenBank/DDBJ whole genome shotgun (WGS) entry which is preliminary data.</text>
</comment>
<comment type="similarity">
    <text evidence="2">Belongs to the MscS (TC 1.A.23) family.</text>
</comment>
<reference evidence="11" key="1">
    <citation type="journal article" date="2020" name="mSystems">
        <title>Genome- and Community-Level Interaction Insights into Carbon Utilization and Element Cycling Functions of Hydrothermarchaeota in Hydrothermal Sediment.</title>
        <authorList>
            <person name="Zhou Z."/>
            <person name="Liu Y."/>
            <person name="Xu W."/>
            <person name="Pan J."/>
            <person name="Luo Z.H."/>
            <person name="Li M."/>
        </authorList>
    </citation>
    <scope>NUCLEOTIDE SEQUENCE [LARGE SCALE GENOMIC DNA]</scope>
    <source>
        <strain evidence="11">SpSt-855</strain>
    </source>
</reference>
<feature type="transmembrane region" description="Helical" evidence="8">
    <location>
        <begin position="40"/>
        <end position="62"/>
    </location>
</feature>
<dbReference type="GO" id="GO:0008381">
    <property type="term" value="F:mechanosensitive monoatomic ion channel activity"/>
    <property type="evidence" value="ECO:0007669"/>
    <property type="project" value="InterPro"/>
</dbReference>
<dbReference type="InterPro" id="IPR011014">
    <property type="entry name" value="MscS_channel_TM-2"/>
</dbReference>
<feature type="transmembrane region" description="Helical" evidence="8">
    <location>
        <begin position="83"/>
        <end position="106"/>
    </location>
</feature>
<dbReference type="GO" id="GO:0005886">
    <property type="term" value="C:plasma membrane"/>
    <property type="evidence" value="ECO:0007669"/>
    <property type="project" value="UniProtKB-SubCell"/>
</dbReference>
<evidence type="ECO:0000313" key="11">
    <source>
        <dbReference type="EMBL" id="HGY94153.1"/>
    </source>
</evidence>
<evidence type="ECO:0000256" key="2">
    <source>
        <dbReference type="ARBA" id="ARBA00008017"/>
    </source>
</evidence>
<keyword evidence="4 8" id="KW-0812">Transmembrane</keyword>
<evidence type="ECO:0000256" key="7">
    <source>
        <dbReference type="SAM" id="MobiDB-lite"/>
    </source>
</evidence>
<dbReference type="Gene3D" id="3.30.70.100">
    <property type="match status" value="1"/>
</dbReference>
<keyword evidence="5 8" id="KW-1133">Transmembrane helix</keyword>
<dbReference type="SUPFAM" id="SSF82689">
    <property type="entry name" value="Mechanosensitive channel protein MscS (YggB), C-terminal domain"/>
    <property type="match status" value="1"/>
</dbReference>
<protein>
    <submittedName>
        <fullName evidence="11">Mechanosensitive ion channel family protein</fullName>
    </submittedName>
</protein>
<feature type="transmembrane region" description="Helical" evidence="8">
    <location>
        <begin position="112"/>
        <end position="131"/>
    </location>
</feature>
<dbReference type="EMBL" id="DTKL01000031">
    <property type="protein sequence ID" value="HGY94153.1"/>
    <property type="molecule type" value="Genomic_DNA"/>
</dbReference>
<sequence>MQAPLMQHFVIIRPDQFFSDLGQNYLSDLLEFLRNKLPRVLVILLGSWILIRAMGVIAHRVVRSAERHSTRPAHLGQVKTLTGVVRATGIAIVGVLATLEVLPLLGFNLGPLLTSAGVAGVAIGLAAQTIVKDCLNGFLILVEDQYNVGDVIKVAGLTGTVEEMSLRKTILRDGDGTLYTIPNSQVTTVANKTRDFSLATINVSVDFSANPEEVMKILRDTAMGVRNDPDFSDLFLADPTLLGVDAIQGSQVIYPVQLRTKANKQWAPMRELQKRIRLALEEHHILPGDAYRVYAIDGPSSLAEVKTSSGPQTEAAPTGIKPGKS</sequence>
<keyword evidence="3" id="KW-1003">Cell membrane</keyword>
<dbReference type="Gene3D" id="2.30.30.60">
    <property type="match status" value="1"/>
</dbReference>
<dbReference type="SUPFAM" id="SSF82861">
    <property type="entry name" value="Mechanosensitive channel protein MscS (YggB), transmembrane region"/>
    <property type="match status" value="1"/>
</dbReference>
<dbReference type="Gene3D" id="1.10.287.1260">
    <property type="match status" value="1"/>
</dbReference>
<comment type="subcellular location">
    <subcellularLocation>
        <location evidence="1">Cell membrane</location>
        <topology evidence="1">Multi-pass membrane protein</topology>
    </subcellularLocation>
</comment>
<feature type="domain" description="Mechanosensitive ion channel MscS" evidence="9">
    <location>
        <begin position="129"/>
        <end position="193"/>
    </location>
</feature>
<dbReference type="PANTHER" id="PTHR30460:SF0">
    <property type="entry name" value="MODERATE CONDUCTANCE MECHANOSENSITIVE CHANNEL YBIO"/>
    <property type="match status" value="1"/>
</dbReference>
<evidence type="ECO:0000256" key="8">
    <source>
        <dbReference type="SAM" id="Phobius"/>
    </source>
</evidence>
<evidence type="ECO:0000259" key="9">
    <source>
        <dbReference type="Pfam" id="PF00924"/>
    </source>
</evidence>
<dbReference type="InterPro" id="IPR045276">
    <property type="entry name" value="YbiO_bact"/>
</dbReference>
<dbReference type="AlphaFoldDB" id="A0A7V5CSU1"/>
<keyword evidence="6 8" id="KW-0472">Membrane</keyword>
<dbReference type="PANTHER" id="PTHR30460">
    <property type="entry name" value="MODERATE CONDUCTANCE MECHANOSENSITIVE CHANNEL YBIO"/>
    <property type="match status" value="1"/>
</dbReference>
<evidence type="ECO:0000259" key="10">
    <source>
        <dbReference type="Pfam" id="PF21088"/>
    </source>
</evidence>
<dbReference type="InterPro" id="IPR011066">
    <property type="entry name" value="MscS_channel_C_sf"/>
</dbReference>
<dbReference type="Pfam" id="PF21088">
    <property type="entry name" value="MS_channel_1st"/>
    <property type="match status" value="1"/>
</dbReference>
<proteinExistence type="inferred from homology"/>
<name>A0A7V5CSU1_9BACT</name>
<organism evidence="11">
    <name type="scientific">Acidobacterium capsulatum</name>
    <dbReference type="NCBI Taxonomy" id="33075"/>
    <lineage>
        <taxon>Bacteria</taxon>
        <taxon>Pseudomonadati</taxon>
        <taxon>Acidobacteriota</taxon>
        <taxon>Terriglobia</taxon>
        <taxon>Terriglobales</taxon>
        <taxon>Acidobacteriaceae</taxon>
        <taxon>Acidobacterium</taxon>
    </lineage>
</organism>
<accession>A0A7V5CSU1</accession>
<gene>
    <name evidence="11" type="ORF">ENW50_05640</name>
</gene>
<evidence type="ECO:0000256" key="4">
    <source>
        <dbReference type="ARBA" id="ARBA00022692"/>
    </source>
</evidence>